<gene>
    <name evidence="4" type="ORF">CHIRRI_LOCUS12952</name>
</gene>
<reference evidence="4" key="2">
    <citation type="submission" date="2022-10" db="EMBL/GenBank/DDBJ databases">
        <authorList>
            <consortium name="ENA_rothamsted_submissions"/>
            <consortium name="culmorum"/>
            <person name="King R."/>
        </authorList>
    </citation>
    <scope>NUCLEOTIDE SEQUENCE</scope>
</reference>
<dbReference type="InterPro" id="IPR032675">
    <property type="entry name" value="LRR_dom_sf"/>
</dbReference>
<evidence type="ECO:0000313" key="5">
    <source>
        <dbReference type="Proteomes" id="UP001153620"/>
    </source>
</evidence>
<keyword evidence="2" id="KW-1133">Transmembrane helix</keyword>
<evidence type="ECO:0000256" key="1">
    <source>
        <dbReference type="ARBA" id="ARBA00022729"/>
    </source>
</evidence>
<accession>A0A9N9S6X0</accession>
<dbReference type="InterPro" id="IPR050328">
    <property type="entry name" value="Dev_Immune_Receptor"/>
</dbReference>
<dbReference type="Gene3D" id="3.80.10.10">
    <property type="entry name" value="Ribonuclease Inhibitor"/>
    <property type="match status" value="1"/>
</dbReference>
<dbReference type="Proteomes" id="UP001153620">
    <property type="component" value="Chromosome 4"/>
</dbReference>
<keyword evidence="2" id="KW-0472">Membrane</keyword>
<proteinExistence type="predicted"/>
<dbReference type="AlphaFoldDB" id="A0A9N9S6X0"/>
<organism evidence="4 5">
    <name type="scientific">Chironomus riparius</name>
    <dbReference type="NCBI Taxonomy" id="315576"/>
    <lineage>
        <taxon>Eukaryota</taxon>
        <taxon>Metazoa</taxon>
        <taxon>Ecdysozoa</taxon>
        <taxon>Arthropoda</taxon>
        <taxon>Hexapoda</taxon>
        <taxon>Insecta</taxon>
        <taxon>Pterygota</taxon>
        <taxon>Neoptera</taxon>
        <taxon>Endopterygota</taxon>
        <taxon>Diptera</taxon>
        <taxon>Nematocera</taxon>
        <taxon>Chironomoidea</taxon>
        <taxon>Chironomidae</taxon>
        <taxon>Chironominae</taxon>
        <taxon>Chironomus</taxon>
    </lineage>
</organism>
<keyword evidence="1 3" id="KW-0732">Signal</keyword>
<evidence type="ECO:0000313" key="4">
    <source>
        <dbReference type="EMBL" id="CAG9810135.1"/>
    </source>
</evidence>
<dbReference type="OrthoDB" id="10251250at2759"/>
<keyword evidence="5" id="KW-1185">Reference proteome</keyword>
<keyword evidence="2" id="KW-0812">Transmembrane</keyword>
<feature type="chain" id="PRO_5040285812" evidence="3">
    <location>
        <begin position="21"/>
        <end position="313"/>
    </location>
</feature>
<name>A0A9N9S6X0_9DIPT</name>
<dbReference type="PANTHER" id="PTHR24373">
    <property type="entry name" value="SLIT RELATED LEUCINE-RICH REPEAT NEURONAL PROTEIN"/>
    <property type="match status" value="1"/>
</dbReference>
<evidence type="ECO:0000256" key="2">
    <source>
        <dbReference type="SAM" id="Phobius"/>
    </source>
</evidence>
<dbReference type="InterPro" id="IPR001611">
    <property type="entry name" value="Leu-rich_rpt"/>
</dbReference>
<dbReference type="Pfam" id="PF13855">
    <property type="entry name" value="LRR_8"/>
    <property type="match status" value="1"/>
</dbReference>
<evidence type="ECO:0000256" key="3">
    <source>
        <dbReference type="SAM" id="SignalP"/>
    </source>
</evidence>
<protein>
    <submittedName>
        <fullName evidence="4">Uncharacterized protein</fullName>
    </submittedName>
</protein>
<feature type="signal peptide" evidence="3">
    <location>
        <begin position="1"/>
        <end position="20"/>
    </location>
</feature>
<dbReference type="EMBL" id="OU895880">
    <property type="protein sequence ID" value="CAG9810135.1"/>
    <property type="molecule type" value="Genomic_DNA"/>
</dbReference>
<sequence length="313" mass="36214">MKVAVVLLICCMLSIKPSSQISIECIFGGNYQFHQLNYIYHCETRTIMNIISPDNATITKVTGTALYRRTNDEVLGFVSWKEGKSIQYFPQGIDKFFKNLQMIYVEKGRLKEIHQADLKPFAKLISLSLENNDIENIEDGLFDFNEKLEILWINYNKIMTVGSKVFENLPKMHSLYLKSNPCVDMEAYSNPSLVKMIIAFTTENCDDPKYIELRKKITSLEVDLKKSNFESSKAILEKFQDFEKKLDDSRIEHFEALRNNLELLHDKTDNMADKHNYWLIFFLGSFGFLFVLVIAVAAVVAFRRNGGQVPYFS</sequence>
<feature type="transmembrane region" description="Helical" evidence="2">
    <location>
        <begin position="277"/>
        <end position="302"/>
    </location>
</feature>
<dbReference type="PANTHER" id="PTHR24373:SF275">
    <property type="entry name" value="TIR DOMAIN-CONTAINING PROTEIN"/>
    <property type="match status" value="1"/>
</dbReference>
<reference evidence="4" key="1">
    <citation type="submission" date="2022-01" db="EMBL/GenBank/DDBJ databases">
        <authorList>
            <person name="King R."/>
        </authorList>
    </citation>
    <scope>NUCLEOTIDE SEQUENCE</scope>
</reference>
<dbReference type="SUPFAM" id="SSF52058">
    <property type="entry name" value="L domain-like"/>
    <property type="match status" value="1"/>
</dbReference>